<reference evidence="3" key="1">
    <citation type="journal article" date="2017" name="Plant J.">
        <title>The pomegranate (Punica granatum L.) genome and the genomics of punicalagin biosynthesis.</title>
        <authorList>
            <person name="Qin G."/>
            <person name="Xu C."/>
            <person name="Ming R."/>
            <person name="Tang H."/>
            <person name="Guyot R."/>
            <person name="Kramer E.M."/>
            <person name="Hu Y."/>
            <person name="Yi X."/>
            <person name="Qi Y."/>
            <person name="Xu X."/>
            <person name="Gao Z."/>
            <person name="Pan H."/>
            <person name="Jian J."/>
            <person name="Tian Y."/>
            <person name="Yue Z."/>
            <person name="Xu Y."/>
        </authorList>
    </citation>
    <scope>NUCLEOTIDE SEQUENCE [LARGE SCALE GENOMIC DNA]</scope>
    <source>
        <strain evidence="3">cv. Dabenzi</strain>
    </source>
</reference>
<accession>A0A218XFU3</accession>
<dbReference type="Proteomes" id="UP000197138">
    <property type="component" value="Unassembled WGS sequence"/>
</dbReference>
<name>A0A218XFU3_PUNGR</name>
<protein>
    <submittedName>
        <fullName evidence="1">Uncharacterized protein</fullName>
    </submittedName>
</protein>
<evidence type="ECO:0000313" key="1">
    <source>
        <dbReference type="EMBL" id="OWM84105.1"/>
    </source>
</evidence>
<dbReference type="EMBL" id="MTKT01001802">
    <property type="protein sequence ID" value="OWM84105.1"/>
    <property type="molecule type" value="Genomic_DNA"/>
</dbReference>
<evidence type="ECO:0000313" key="2">
    <source>
        <dbReference type="EMBL" id="PKI51005.1"/>
    </source>
</evidence>
<sequence length="121" mass="13467">MGMCPMLKENDMKMLHMNTPLGGWRECRTLTSDHNVLADLLVKENEELRKIKKELKIKIKMFSATPFAPFPPSGHSIPCSGPVPSHPKLHPWPNSLLIGPCLESKSLEVAEPKGNDPGEEN</sequence>
<organism evidence="1 3">
    <name type="scientific">Punica granatum</name>
    <name type="common">Pomegranate</name>
    <dbReference type="NCBI Taxonomy" id="22663"/>
    <lineage>
        <taxon>Eukaryota</taxon>
        <taxon>Viridiplantae</taxon>
        <taxon>Streptophyta</taxon>
        <taxon>Embryophyta</taxon>
        <taxon>Tracheophyta</taxon>
        <taxon>Spermatophyta</taxon>
        <taxon>Magnoliopsida</taxon>
        <taxon>eudicotyledons</taxon>
        <taxon>Gunneridae</taxon>
        <taxon>Pentapetalae</taxon>
        <taxon>rosids</taxon>
        <taxon>malvids</taxon>
        <taxon>Myrtales</taxon>
        <taxon>Lythraceae</taxon>
        <taxon>Punica</taxon>
    </lineage>
</organism>
<dbReference type="AlphaFoldDB" id="A0A218XFU3"/>
<proteinExistence type="predicted"/>
<keyword evidence="4" id="KW-1185">Reference proteome</keyword>
<evidence type="ECO:0000313" key="4">
    <source>
        <dbReference type="Proteomes" id="UP000233551"/>
    </source>
</evidence>
<reference evidence="2 4" key="3">
    <citation type="submission" date="2017-11" db="EMBL/GenBank/DDBJ databases">
        <title>De-novo sequencing of pomegranate (Punica granatum L.) genome.</title>
        <authorList>
            <person name="Akparov Z."/>
            <person name="Amiraslanov A."/>
            <person name="Hajiyeva S."/>
            <person name="Abbasov M."/>
            <person name="Kaur K."/>
            <person name="Hamwieh A."/>
            <person name="Solovyev V."/>
            <person name="Salamov A."/>
            <person name="Braich B."/>
            <person name="Kosarev P."/>
            <person name="Mahmoud A."/>
            <person name="Hajiyev E."/>
            <person name="Babayeva S."/>
            <person name="Izzatullayeva V."/>
            <person name="Mammadov A."/>
            <person name="Mammadov A."/>
            <person name="Sharifova S."/>
            <person name="Ojaghi J."/>
            <person name="Eynullazada K."/>
            <person name="Bayramov B."/>
            <person name="Abdulazimova A."/>
            <person name="Shahmuradov I."/>
        </authorList>
    </citation>
    <scope>NUCLEOTIDE SEQUENCE [LARGE SCALE GENOMIC DNA]</scope>
    <source>
        <strain evidence="2">AG2017</strain>
        <strain evidence="4">cv. AG2017</strain>
        <tissue evidence="2">Leaf</tissue>
    </source>
</reference>
<dbReference type="EMBL" id="PGOL01002066">
    <property type="protein sequence ID" value="PKI51005.1"/>
    <property type="molecule type" value="Genomic_DNA"/>
</dbReference>
<gene>
    <name evidence="1" type="ORF">CDL15_Pgr009352</name>
    <name evidence="2" type="ORF">CRG98_028602</name>
</gene>
<comment type="caution">
    <text evidence="1">The sequence shown here is derived from an EMBL/GenBank/DDBJ whole genome shotgun (WGS) entry which is preliminary data.</text>
</comment>
<dbReference type="Proteomes" id="UP000233551">
    <property type="component" value="Unassembled WGS sequence"/>
</dbReference>
<evidence type="ECO:0000313" key="3">
    <source>
        <dbReference type="Proteomes" id="UP000197138"/>
    </source>
</evidence>
<reference evidence="1" key="2">
    <citation type="submission" date="2017-06" db="EMBL/GenBank/DDBJ databases">
        <title>The pomegranate genome and the genomics of punicalagin biosynthesis.</title>
        <authorList>
            <person name="Xu C."/>
        </authorList>
    </citation>
    <scope>NUCLEOTIDE SEQUENCE [LARGE SCALE GENOMIC DNA]</scope>
    <source>
        <tissue evidence="1">Fresh leaf</tissue>
    </source>
</reference>